<accession>A0A1H9H4X3</accession>
<proteinExistence type="predicted"/>
<dbReference type="EMBL" id="FOFS01000008">
    <property type="protein sequence ID" value="SEQ57421.1"/>
    <property type="molecule type" value="Genomic_DNA"/>
</dbReference>
<dbReference type="AlphaFoldDB" id="A0A1H9H4X3"/>
<organism evidence="3 4">
    <name type="scientific">Solimonas aquatica</name>
    <dbReference type="NCBI Taxonomy" id="489703"/>
    <lineage>
        <taxon>Bacteria</taxon>
        <taxon>Pseudomonadati</taxon>
        <taxon>Pseudomonadota</taxon>
        <taxon>Gammaproteobacteria</taxon>
        <taxon>Nevskiales</taxon>
        <taxon>Nevskiaceae</taxon>
        <taxon>Solimonas</taxon>
    </lineage>
</organism>
<keyword evidence="2" id="KW-0732">Signal</keyword>
<evidence type="ECO:0000313" key="4">
    <source>
        <dbReference type="Proteomes" id="UP000199233"/>
    </source>
</evidence>
<name>A0A1H9H4X3_9GAMM</name>
<evidence type="ECO:0000256" key="2">
    <source>
        <dbReference type="SAM" id="SignalP"/>
    </source>
</evidence>
<protein>
    <recommendedName>
        <fullName evidence="5">Outer membrane protein beta-barrel domain-containing protein</fullName>
    </recommendedName>
</protein>
<reference evidence="4" key="1">
    <citation type="submission" date="2016-10" db="EMBL/GenBank/DDBJ databases">
        <authorList>
            <person name="Varghese N."/>
            <person name="Submissions S."/>
        </authorList>
    </citation>
    <scope>NUCLEOTIDE SEQUENCE [LARGE SCALE GENOMIC DNA]</scope>
    <source>
        <strain evidence="4">DSM 25927</strain>
    </source>
</reference>
<evidence type="ECO:0008006" key="5">
    <source>
        <dbReference type="Google" id="ProtNLM"/>
    </source>
</evidence>
<gene>
    <name evidence="3" type="ORF">SAMN04488038_10826</name>
</gene>
<keyword evidence="4" id="KW-1185">Reference proteome</keyword>
<evidence type="ECO:0000256" key="1">
    <source>
        <dbReference type="SAM" id="MobiDB-lite"/>
    </source>
</evidence>
<dbReference type="Proteomes" id="UP000199233">
    <property type="component" value="Unassembled WGS sequence"/>
</dbReference>
<feature type="compositionally biased region" description="Low complexity" evidence="1">
    <location>
        <begin position="28"/>
        <end position="75"/>
    </location>
</feature>
<feature type="chain" id="PRO_5011772309" description="Outer membrane protein beta-barrel domain-containing protein" evidence="2">
    <location>
        <begin position="24"/>
        <end position="258"/>
    </location>
</feature>
<feature type="region of interest" description="Disordered" evidence="1">
    <location>
        <begin position="28"/>
        <end position="93"/>
    </location>
</feature>
<feature type="signal peptide" evidence="2">
    <location>
        <begin position="1"/>
        <end position="23"/>
    </location>
</feature>
<evidence type="ECO:0000313" key="3">
    <source>
        <dbReference type="EMBL" id="SEQ57421.1"/>
    </source>
</evidence>
<dbReference type="RefSeq" id="WP_177188946.1">
    <property type="nucleotide sequence ID" value="NZ_FOFS01000008.1"/>
</dbReference>
<sequence length="258" mass="25838">MSSNRFVSCAGLLGLLLAAGAQAQDAAAPAAEAPAAEAAAAEAPAGESAETAPAEAAAPEAAAAADAGSPSTEAAPAADSGEPPTVAADSGEAAAGGTEPLQLYGGVDYAFVTASLSKDSLKTALGGETVDSNFYRLRFGARLLPAIGVEAQYGIKGSGNDADTQSMYGLYVVPTGVFFDLVEISAPVGYAHVELKNSSGKAKFDAASFGFNMEVPVYINEGGYIPAIRVGGGGTVYYAGSQARVYGFQAGLRMDFKL</sequence>